<name>A0A1G8EZU1_9MICO</name>
<dbReference type="EMBL" id="LT629695">
    <property type="protein sequence ID" value="SDH75392.1"/>
    <property type="molecule type" value="Genomic_DNA"/>
</dbReference>
<dbReference type="STRING" id="399736.SAMN04489720_2262"/>
<feature type="region of interest" description="Disordered" evidence="1">
    <location>
        <begin position="1"/>
        <end position="24"/>
    </location>
</feature>
<evidence type="ECO:0000313" key="2">
    <source>
        <dbReference type="EMBL" id="SDH75392.1"/>
    </source>
</evidence>
<dbReference type="Proteomes" id="UP000198822">
    <property type="component" value="Chromosome I"/>
</dbReference>
<dbReference type="AlphaFoldDB" id="A0A1G8EZU1"/>
<reference evidence="3" key="1">
    <citation type="submission" date="2016-10" db="EMBL/GenBank/DDBJ databases">
        <authorList>
            <person name="Varghese N."/>
            <person name="Submissions S."/>
        </authorList>
    </citation>
    <scope>NUCLEOTIDE SEQUENCE [LARGE SCALE GENOMIC DNA]</scope>
    <source>
        <strain evidence="3">DSM 22002</strain>
    </source>
</reference>
<proteinExistence type="predicted"/>
<keyword evidence="3" id="KW-1185">Reference proteome</keyword>
<gene>
    <name evidence="2" type="ORF">SAMN04489720_2262</name>
</gene>
<sequence>MSPRKKKARLAGATAAGHQSKPQEAIQTMTIVSNTTRKAPESATRLVGPGFKVESARHATEQPRVVRTSDTERVTRVGFIYGDFLTRTLRAVAFGSHEHYVTDVANDISKGLMAVEWRLQELAIGGESIGARPFVDVGFIEDGGICAEPACVDHGTFEPFDRDEDRHHRSDFGERCYLSKIGDEPWSLIVTSDDVTGQAAMQSFADDVQRAVTRANVLNQGLRWRCDTCWGSPDEGHCIECGAVARAA</sequence>
<accession>A0A1G8EZU1</accession>
<evidence type="ECO:0000313" key="3">
    <source>
        <dbReference type="Proteomes" id="UP000198822"/>
    </source>
</evidence>
<evidence type="ECO:0000256" key="1">
    <source>
        <dbReference type="SAM" id="MobiDB-lite"/>
    </source>
</evidence>
<protein>
    <submittedName>
        <fullName evidence="2">Uncharacterized protein</fullName>
    </submittedName>
</protein>
<dbReference type="RefSeq" id="WP_157674813.1">
    <property type="nucleotide sequence ID" value="NZ_LT629695.1"/>
</dbReference>
<organism evidence="2 3">
    <name type="scientific">Agrococcus jejuensis</name>
    <dbReference type="NCBI Taxonomy" id="399736"/>
    <lineage>
        <taxon>Bacteria</taxon>
        <taxon>Bacillati</taxon>
        <taxon>Actinomycetota</taxon>
        <taxon>Actinomycetes</taxon>
        <taxon>Micrococcales</taxon>
        <taxon>Microbacteriaceae</taxon>
        <taxon>Agrococcus</taxon>
    </lineage>
</organism>